<feature type="domain" description="TonB-dependent receptor-like beta-barrel" evidence="9">
    <location>
        <begin position="40"/>
        <end position="449"/>
    </location>
</feature>
<dbReference type="GO" id="GO:0009279">
    <property type="term" value="C:cell outer membrane"/>
    <property type="evidence" value="ECO:0007669"/>
    <property type="project" value="UniProtKB-SubCell"/>
</dbReference>
<comment type="caution">
    <text evidence="10">The sequence shown here is derived from an EMBL/GenBank/DDBJ whole genome shotgun (WGS) entry which is preliminary data.</text>
</comment>
<evidence type="ECO:0000259" key="9">
    <source>
        <dbReference type="Pfam" id="PF00593"/>
    </source>
</evidence>
<evidence type="ECO:0000256" key="4">
    <source>
        <dbReference type="ARBA" id="ARBA00022729"/>
    </source>
</evidence>
<name>A0A644Z219_9ZZZZ</name>
<dbReference type="InterPro" id="IPR000531">
    <property type="entry name" value="Beta-barrel_TonB"/>
</dbReference>
<dbReference type="GO" id="GO:0044718">
    <property type="term" value="P:siderophore transmembrane transport"/>
    <property type="evidence" value="ECO:0007669"/>
    <property type="project" value="TreeGrafter"/>
</dbReference>
<evidence type="ECO:0000256" key="5">
    <source>
        <dbReference type="ARBA" id="ARBA00023077"/>
    </source>
</evidence>
<dbReference type="EMBL" id="VSSQ01006860">
    <property type="protein sequence ID" value="MPM34071.1"/>
    <property type="molecule type" value="Genomic_DNA"/>
</dbReference>
<proteinExistence type="predicted"/>
<dbReference type="PANTHER" id="PTHR30069:SF29">
    <property type="entry name" value="HEMOGLOBIN AND HEMOGLOBIN-HAPTOGLOBIN-BINDING PROTEIN 1-RELATED"/>
    <property type="match status" value="1"/>
</dbReference>
<gene>
    <name evidence="10" type="ORF">SDC9_80652</name>
</gene>
<keyword evidence="6" id="KW-0472">Membrane</keyword>
<dbReference type="Gene3D" id="2.40.170.20">
    <property type="entry name" value="TonB-dependent receptor, beta-barrel domain"/>
    <property type="match status" value="1"/>
</dbReference>
<evidence type="ECO:0000256" key="7">
    <source>
        <dbReference type="ARBA" id="ARBA00023170"/>
    </source>
</evidence>
<dbReference type="InterPro" id="IPR036942">
    <property type="entry name" value="Beta-barrel_TonB_sf"/>
</dbReference>
<keyword evidence="7" id="KW-0675">Receptor</keyword>
<protein>
    <recommendedName>
        <fullName evidence="9">TonB-dependent receptor-like beta-barrel domain-containing protein</fullName>
    </recommendedName>
</protein>
<evidence type="ECO:0000256" key="8">
    <source>
        <dbReference type="ARBA" id="ARBA00023237"/>
    </source>
</evidence>
<dbReference type="SUPFAM" id="SSF56935">
    <property type="entry name" value="Porins"/>
    <property type="match status" value="1"/>
</dbReference>
<evidence type="ECO:0000256" key="3">
    <source>
        <dbReference type="ARBA" id="ARBA00022692"/>
    </source>
</evidence>
<evidence type="ECO:0000256" key="1">
    <source>
        <dbReference type="ARBA" id="ARBA00004571"/>
    </source>
</evidence>
<dbReference type="GO" id="GO:0015344">
    <property type="term" value="F:siderophore uptake transmembrane transporter activity"/>
    <property type="evidence" value="ECO:0007669"/>
    <property type="project" value="TreeGrafter"/>
</dbReference>
<keyword evidence="2" id="KW-0813">Transport</keyword>
<keyword evidence="8" id="KW-0998">Cell outer membrane</keyword>
<evidence type="ECO:0000256" key="6">
    <source>
        <dbReference type="ARBA" id="ARBA00023136"/>
    </source>
</evidence>
<dbReference type="Pfam" id="PF00593">
    <property type="entry name" value="TonB_dep_Rec_b-barrel"/>
    <property type="match status" value="1"/>
</dbReference>
<evidence type="ECO:0000256" key="2">
    <source>
        <dbReference type="ARBA" id="ARBA00022448"/>
    </source>
</evidence>
<reference evidence="10" key="1">
    <citation type="submission" date="2019-08" db="EMBL/GenBank/DDBJ databases">
        <authorList>
            <person name="Kucharzyk K."/>
            <person name="Murdoch R.W."/>
            <person name="Higgins S."/>
            <person name="Loffler F."/>
        </authorList>
    </citation>
    <scope>NUCLEOTIDE SEQUENCE</scope>
</reference>
<sequence length="493" mass="56468">MLRHEANIASSLQLNSKWSTVTLAHYSADPAKHDGNHDGFRNEPVSKQFNISNRWLYMAENGTQVRFGFKALSDDRLAGQMDFDKNKQRGTDSWGSHIKNTGLNGYLKVGIPLNTDNTQNIATVVDYSYHKLDSYFGLKDYDATQNSLFVNLIYQNMMNQNHWFSLGANFHADNIEEHLRDFHANEFRDLYPGRDENALGFYGEYTYTQEEKISLVAGMRADYNNIHGWLVAPRINLKYSFDHSLVFRALAGRGFRTANVITDNLGMLSTGRKIEGWNELDVEDAWTYGANITAYFPFGFEDASLSFDFFRSDFNKQVIVDQEFDLSRISVYNLDGRSFTNTYQIDLNVEPVERLTMLATFRYTDAKVTLKGQGLVEKPLTSRYKGVFNIQYATRMNKWTFDFTAQLNGPSRIPDFAGMGDKSPVYGMLYGQVTKKLRDLEVYVGAENLTNYKQKYAIIDSSTPYSGNFNASVVWGPLMGRKFYAGLRFTLWK</sequence>
<dbReference type="InterPro" id="IPR039426">
    <property type="entry name" value="TonB-dep_rcpt-like"/>
</dbReference>
<comment type="subcellular location">
    <subcellularLocation>
        <location evidence="1">Cell outer membrane</location>
        <topology evidence="1">Multi-pass membrane protein</topology>
    </subcellularLocation>
</comment>
<evidence type="ECO:0000313" key="10">
    <source>
        <dbReference type="EMBL" id="MPM34071.1"/>
    </source>
</evidence>
<keyword evidence="5" id="KW-0798">TonB box</keyword>
<accession>A0A644Z219</accession>
<keyword evidence="4" id="KW-0732">Signal</keyword>
<keyword evidence="3" id="KW-0812">Transmembrane</keyword>
<organism evidence="10">
    <name type="scientific">bioreactor metagenome</name>
    <dbReference type="NCBI Taxonomy" id="1076179"/>
    <lineage>
        <taxon>unclassified sequences</taxon>
        <taxon>metagenomes</taxon>
        <taxon>ecological metagenomes</taxon>
    </lineage>
</organism>
<dbReference type="PANTHER" id="PTHR30069">
    <property type="entry name" value="TONB-DEPENDENT OUTER MEMBRANE RECEPTOR"/>
    <property type="match status" value="1"/>
</dbReference>
<dbReference type="AlphaFoldDB" id="A0A644Z219"/>